<gene>
    <name evidence="3" type="ORF">APE01nite_00390</name>
</gene>
<dbReference type="PANTHER" id="PTHR45947:SF3">
    <property type="entry name" value="SULFOQUINOVOSYL TRANSFERASE SQD2"/>
    <property type="match status" value="1"/>
</dbReference>
<reference evidence="3 4" key="1">
    <citation type="submission" date="2019-06" db="EMBL/GenBank/DDBJ databases">
        <title>Whole genome shotgun sequence of Acetobacter peroxydans NBRC 13755.</title>
        <authorList>
            <person name="Hosoyama A."/>
            <person name="Uohara A."/>
            <person name="Ohji S."/>
            <person name="Ichikawa N."/>
        </authorList>
    </citation>
    <scope>NUCLEOTIDE SEQUENCE [LARGE SCALE GENOMIC DNA]</scope>
    <source>
        <strain evidence="3 4">NBRC 13755</strain>
    </source>
</reference>
<feature type="domain" description="Glycosyl transferase family 1" evidence="1">
    <location>
        <begin position="188"/>
        <end position="337"/>
    </location>
</feature>
<dbReference type="InterPro" id="IPR050194">
    <property type="entry name" value="Glycosyltransferase_grp1"/>
</dbReference>
<evidence type="ECO:0000259" key="1">
    <source>
        <dbReference type="Pfam" id="PF00534"/>
    </source>
</evidence>
<comment type="caution">
    <text evidence="3">The sequence shown here is derived from an EMBL/GenBank/DDBJ whole genome shotgun (WGS) entry which is preliminary data.</text>
</comment>
<dbReference type="CDD" id="cd03801">
    <property type="entry name" value="GT4_PimA-like"/>
    <property type="match status" value="1"/>
</dbReference>
<dbReference type="AlphaFoldDB" id="A0A4Y3TR23"/>
<dbReference type="SUPFAM" id="SSF53756">
    <property type="entry name" value="UDP-Glycosyltransferase/glycogen phosphorylase"/>
    <property type="match status" value="1"/>
</dbReference>
<dbReference type="Pfam" id="PF00534">
    <property type="entry name" value="Glycos_transf_1"/>
    <property type="match status" value="1"/>
</dbReference>
<dbReference type="EMBL" id="BJMV01000001">
    <property type="protein sequence ID" value="GEB84242.1"/>
    <property type="molecule type" value="Genomic_DNA"/>
</dbReference>
<dbReference type="Gene3D" id="3.40.50.2000">
    <property type="entry name" value="Glycogen Phosphorylase B"/>
    <property type="match status" value="2"/>
</dbReference>
<dbReference type="GO" id="GO:0016758">
    <property type="term" value="F:hexosyltransferase activity"/>
    <property type="evidence" value="ECO:0007669"/>
    <property type="project" value="TreeGrafter"/>
</dbReference>
<name>A0A4Y3TR23_9PROT</name>
<evidence type="ECO:0000313" key="3">
    <source>
        <dbReference type="EMBL" id="GEB84242.1"/>
    </source>
</evidence>
<dbReference type="InterPro" id="IPR001296">
    <property type="entry name" value="Glyco_trans_1"/>
</dbReference>
<evidence type="ECO:0000259" key="2">
    <source>
        <dbReference type="Pfam" id="PF13439"/>
    </source>
</evidence>
<keyword evidence="3" id="KW-0808">Transferase</keyword>
<dbReference type="PANTHER" id="PTHR45947">
    <property type="entry name" value="SULFOQUINOVOSYL TRANSFERASE SQD2"/>
    <property type="match status" value="1"/>
</dbReference>
<proteinExistence type="predicted"/>
<dbReference type="InterPro" id="IPR028098">
    <property type="entry name" value="Glyco_trans_4-like_N"/>
</dbReference>
<organism evidence="3 4">
    <name type="scientific">Acetobacter peroxydans</name>
    <dbReference type="NCBI Taxonomy" id="104098"/>
    <lineage>
        <taxon>Bacteria</taxon>
        <taxon>Pseudomonadati</taxon>
        <taxon>Pseudomonadota</taxon>
        <taxon>Alphaproteobacteria</taxon>
        <taxon>Acetobacterales</taxon>
        <taxon>Acetobacteraceae</taxon>
        <taxon>Acetobacter</taxon>
    </lineage>
</organism>
<dbReference type="Pfam" id="PF13439">
    <property type="entry name" value="Glyco_transf_4"/>
    <property type="match status" value="1"/>
</dbReference>
<sequence>MRVLHVVVAGDIGGAERLLIDLATRPEQTRTTHAIALFTPNPQLRAKFRDAGLRIYDHGPSALNPLAYLWRSFGPFDVRWIANAIKAEQADLVHVHTYASHIPGVRAAKLCGVPVLRTEHGLHHYTDPSCALFRRWALRSTDMVVCVSDYVRRFVAAHDPVMIPRLRVARNGVDTHYFSPVPFPSDGPFTFGITCRLEAWKQVDLVIQAMAHLPHCHLVVTGDGSQRAGLEQLTRELGLTDRVCFLGYQADPRIAATLVHTSVSASRDEPLGLTILEAMAMGRPVVAFASGGVPEIVQPGITGWLAPPQNKNGLITAMREASRSSATARDMGKQARTFVEHSCSIETMCREYGDAYAALVPNPLSRADHEP</sequence>
<feature type="domain" description="Glycosyltransferase subfamily 4-like N-terminal" evidence="2">
    <location>
        <begin position="12"/>
        <end position="176"/>
    </location>
</feature>
<dbReference type="Proteomes" id="UP000317730">
    <property type="component" value="Unassembled WGS sequence"/>
</dbReference>
<protein>
    <submittedName>
        <fullName evidence="3">Glycosyl transferase</fullName>
    </submittedName>
</protein>
<evidence type="ECO:0000313" key="4">
    <source>
        <dbReference type="Proteomes" id="UP000317730"/>
    </source>
</evidence>
<accession>A0A4Y3TR23</accession>
<keyword evidence="4" id="KW-1185">Reference proteome</keyword>